<dbReference type="InterPro" id="IPR032508">
    <property type="entry name" value="FecR_C"/>
</dbReference>
<gene>
    <name evidence="4" type="ORF">SAMN04489864_101289</name>
</gene>
<dbReference type="AlphaFoldDB" id="A0A1I2TAV1"/>
<dbReference type="FunFam" id="2.60.120.1440:FF:000001">
    <property type="entry name" value="Putative anti-sigma factor"/>
    <property type="match status" value="1"/>
</dbReference>
<dbReference type="InterPro" id="IPR012373">
    <property type="entry name" value="Ferrdict_sens_TM"/>
</dbReference>
<reference evidence="4 5" key="1">
    <citation type="submission" date="2016-10" db="EMBL/GenBank/DDBJ databases">
        <authorList>
            <person name="de Groot N.N."/>
        </authorList>
    </citation>
    <scope>NUCLEOTIDE SEQUENCE [LARGE SCALE GENOMIC DNA]</scope>
    <source>
        <strain evidence="4 5">DSM 18684</strain>
    </source>
</reference>
<keyword evidence="1" id="KW-0472">Membrane</keyword>
<dbReference type="Proteomes" id="UP000199666">
    <property type="component" value="Unassembled WGS sequence"/>
</dbReference>
<evidence type="ECO:0000313" key="5">
    <source>
        <dbReference type="Proteomes" id="UP000199666"/>
    </source>
</evidence>
<dbReference type="OrthoDB" id="1099963at2"/>
<keyword evidence="1" id="KW-1133">Transmembrane helix</keyword>
<keyword evidence="1" id="KW-0812">Transmembrane</keyword>
<dbReference type="RefSeq" id="WP_090991770.1">
    <property type="nucleotide sequence ID" value="NZ_FOPP01000001.1"/>
</dbReference>
<evidence type="ECO:0000259" key="3">
    <source>
        <dbReference type="Pfam" id="PF16344"/>
    </source>
</evidence>
<protein>
    <submittedName>
        <fullName evidence="4">FecR protein</fullName>
    </submittedName>
</protein>
<dbReference type="InterPro" id="IPR006860">
    <property type="entry name" value="FecR"/>
</dbReference>
<feature type="domain" description="Protein FecR C-terminal" evidence="3">
    <location>
        <begin position="325"/>
        <end position="394"/>
    </location>
</feature>
<feature type="domain" description="FecR protein" evidence="2">
    <location>
        <begin position="189"/>
        <end position="284"/>
    </location>
</feature>
<accession>A0A1I2TAV1</accession>
<proteinExistence type="predicted"/>
<dbReference type="Pfam" id="PF04773">
    <property type="entry name" value="FecR"/>
    <property type="match status" value="1"/>
</dbReference>
<sequence length="396" mass="43548">MTKQEIPILITDYLANTISKEDHHRLMDAIEASNHDAELYAFMEKIWDSQPVEQSFSALQSALLYQQIIADSRFKAEPKKTGTRKLVYSLMGAAAALIIVASITLLKYNNREKTAEQKTDLAAAAIAPGSNKAVLTLANGKKIVLTDLENGLVLEQNGIKITKTKDGQLVYDASAADAGSTTETPAYNTVQTPLGGQYKIILPDGTHVWLNANSSLKYPASFDLAADREVSLTGEGYFEVAHNKQKPFFVNTNGQRLKVLGTHFNVNAYADEPQTVTTLIEGSVAVTANEEQQILKPGEQTLLDQDGLSVGQADIEAALAWKNGYFILKDEELGSIMRKIARWYNVEVVFTQESLKKKTLGGATPRSENLDEVIRKFELTGNIHFKVAGRRITVMP</sequence>
<evidence type="ECO:0000256" key="1">
    <source>
        <dbReference type="SAM" id="Phobius"/>
    </source>
</evidence>
<evidence type="ECO:0000259" key="2">
    <source>
        <dbReference type="Pfam" id="PF04773"/>
    </source>
</evidence>
<feature type="transmembrane region" description="Helical" evidence="1">
    <location>
        <begin position="86"/>
        <end position="106"/>
    </location>
</feature>
<organism evidence="4 5">
    <name type="scientific">Pedobacter insulae</name>
    <dbReference type="NCBI Taxonomy" id="414048"/>
    <lineage>
        <taxon>Bacteria</taxon>
        <taxon>Pseudomonadati</taxon>
        <taxon>Bacteroidota</taxon>
        <taxon>Sphingobacteriia</taxon>
        <taxon>Sphingobacteriales</taxon>
        <taxon>Sphingobacteriaceae</taxon>
        <taxon>Pedobacter</taxon>
    </lineage>
</organism>
<keyword evidence="5" id="KW-1185">Reference proteome</keyword>
<dbReference type="EMBL" id="FOPP01000001">
    <property type="protein sequence ID" value="SFG61985.1"/>
    <property type="molecule type" value="Genomic_DNA"/>
</dbReference>
<name>A0A1I2TAV1_9SPHI</name>
<evidence type="ECO:0000313" key="4">
    <source>
        <dbReference type="EMBL" id="SFG61985.1"/>
    </source>
</evidence>
<dbReference type="Pfam" id="PF16344">
    <property type="entry name" value="FecR_C"/>
    <property type="match status" value="1"/>
</dbReference>
<dbReference type="STRING" id="414048.SAMN04489864_101289"/>
<dbReference type="Gene3D" id="3.55.50.30">
    <property type="match status" value="1"/>
</dbReference>
<dbReference type="Gene3D" id="2.60.120.1440">
    <property type="match status" value="1"/>
</dbReference>
<dbReference type="GO" id="GO:0016989">
    <property type="term" value="F:sigma factor antagonist activity"/>
    <property type="evidence" value="ECO:0007669"/>
    <property type="project" value="TreeGrafter"/>
</dbReference>
<dbReference type="PANTHER" id="PTHR30273:SF2">
    <property type="entry name" value="PROTEIN FECR"/>
    <property type="match status" value="1"/>
</dbReference>
<dbReference type="PANTHER" id="PTHR30273">
    <property type="entry name" value="PERIPLASMIC SIGNAL SENSOR AND SIGMA FACTOR ACTIVATOR FECR-RELATED"/>
    <property type="match status" value="1"/>
</dbReference>